<dbReference type="HOGENOM" id="CLU_159164_1_0_4"/>
<feature type="signal peptide" evidence="1">
    <location>
        <begin position="1"/>
        <end position="23"/>
    </location>
</feature>
<name>R4WZS5_9BURK</name>
<organism evidence="2 3">
    <name type="scientific">Caballeronia insecticola</name>
    <dbReference type="NCBI Taxonomy" id="758793"/>
    <lineage>
        <taxon>Bacteria</taxon>
        <taxon>Pseudomonadati</taxon>
        <taxon>Pseudomonadota</taxon>
        <taxon>Betaproteobacteria</taxon>
        <taxon>Burkholderiales</taxon>
        <taxon>Burkholderiaceae</taxon>
        <taxon>Caballeronia</taxon>
    </lineage>
</organism>
<dbReference type="EMBL" id="AP013061">
    <property type="protein sequence ID" value="BAN27250.1"/>
    <property type="molecule type" value="Genomic_DNA"/>
</dbReference>
<gene>
    <name evidence="2" type="ORF">BRPE64_DCDS03140</name>
</gene>
<geneLocation type="plasmid" evidence="2 3">
    <name>p1</name>
</geneLocation>
<dbReference type="Pfam" id="PF12266">
    <property type="entry name" value="DUF3613"/>
    <property type="match status" value="1"/>
</dbReference>
<dbReference type="InterPro" id="IPR022053">
    <property type="entry name" value="DUF3613"/>
</dbReference>
<dbReference type="Proteomes" id="UP000013966">
    <property type="component" value="Plasmid p1"/>
</dbReference>
<keyword evidence="1" id="KW-0732">Signal</keyword>
<feature type="chain" id="PRO_5004381697" evidence="1">
    <location>
        <begin position="24"/>
        <end position="99"/>
    </location>
</feature>
<protein>
    <submittedName>
        <fullName evidence="2">Putative exported protein</fullName>
    </submittedName>
</protein>
<reference evidence="2 3" key="2">
    <citation type="journal article" date="2018" name="Int. J. Syst. Evol. Microbiol.">
        <title>Burkholderia insecticola sp. nov., a gut symbiotic bacterium of the bean bug Riptortus pedestris.</title>
        <authorList>
            <person name="Takeshita K."/>
            <person name="Tamaki H."/>
            <person name="Ohbayashi T."/>
            <person name="Meng X.-Y."/>
            <person name="Sone T."/>
            <person name="Mitani Y."/>
            <person name="Peeters C."/>
            <person name="Kikuchi Y."/>
            <person name="Vandamme P."/>
        </authorList>
    </citation>
    <scope>NUCLEOTIDE SEQUENCE [LARGE SCALE GENOMIC DNA]</scope>
    <source>
        <strain evidence="2">RPE64</strain>
        <plasmid evidence="2 3">p1</plasmid>
    </source>
</reference>
<keyword evidence="3" id="KW-1185">Reference proteome</keyword>
<evidence type="ECO:0000313" key="3">
    <source>
        <dbReference type="Proteomes" id="UP000013966"/>
    </source>
</evidence>
<evidence type="ECO:0000256" key="1">
    <source>
        <dbReference type="SAM" id="SignalP"/>
    </source>
</evidence>
<dbReference type="OrthoDB" id="8797260at2"/>
<accession>R4WZS5</accession>
<dbReference type="PATRIC" id="fig|758793.3.peg.5464"/>
<reference evidence="2 3" key="1">
    <citation type="journal article" date="2013" name="Genome Announc.">
        <title>Complete Genome Sequence of Burkholderia sp. Strain RPE64, Bacterial Symbiont of the Bean Bug Riptortus pedestris.</title>
        <authorList>
            <person name="Shibata T.F."/>
            <person name="Maeda T."/>
            <person name="Nikoh N."/>
            <person name="Yamaguchi K."/>
            <person name="Oshima K."/>
            <person name="Hattori M."/>
            <person name="Nishiyama T."/>
            <person name="Hasebe M."/>
            <person name="Fukatsu T."/>
            <person name="Kikuchi Y."/>
            <person name="Shigenobu S."/>
        </authorList>
    </citation>
    <scope>NUCLEOTIDE SEQUENCE [LARGE SCALE GENOMIC DNA]</scope>
    <source>
        <plasmid evidence="2 3">p1</plasmid>
    </source>
</reference>
<dbReference type="AlphaFoldDB" id="R4WZS5"/>
<sequence length="99" mass="10339">MKENGMKRIVVSMLCAALGAGQAAYGQGANDIGQATQTWLTLQSSNAAAAPAQPMLGAQAGAAYERYLKSFDTAIPAHFGSSVEDAGRPSLDVNYRDMN</sequence>
<proteinExistence type="predicted"/>
<dbReference type="KEGG" id="buo:BRPE64_DCDS03140"/>
<keyword evidence="2" id="KW-0614">Plasmid</keyword>
<evidence type="ECO:0000313" key="2">
    <source>
        <dbReference type="EMBL" id="BAN27250.1"/>
    </source>
</evidence>